<dbReference type="KEGG" id="lpav:PLANPX_3692"/>
<sequence length="162" mass="18602">MRRLFETITEFDTDAAREALRRHRYGVIEATGGRVTAIHLRPWPKLLSWSEFWPTSSRYHARGEGDRCLIYYNQPLGHSNYLALKYIVSTAGSSYATFCAAVNELDRIAELKRSDALLCDAANVRLSDRLFARFGWEPHAASRWHRNFIKRFYGAYPAGRGG</sequence>
<dbReference type="EMBL" id="AP021861">
    <property type="protein sequence ID" value="BBO34080.1"/>
    <property type="molecule type" value="Genomic_DNA"/>
</dbReference>
<evidence type="ECO:0008006" key="3">
    <source>
        <dbReference type="Google" id="ProtNLM"/>
    </source>
</evidence>
<evidence type="ECO:0000313" key="2">
    <source>
        <dbReference type="Proteomes" id="UP000326837"/>
    </source>
</evidence>
<evidence type="ECO:0000313" key="1">
    <source>
        <dbReference type="EMBL" id="BBO34080.1"/>
    </source>
</evidence>
<organism evidence="1 2">
    <name type="scientific">Lacipirellula parvula</name>
    <dbReference type="NCBI Taxonomy" id="2650471"/>
    <lineage>
        <taxon>Bacteria</taxon>
        <taxon>Pseudomonadati</taxon>
        <taxon>Planctomycetota</taxon>
        <taxon>Planctomycetia</taxon>
        <taxon>Pirellulales</taxon>
        <taxon>Lacipirellulaceae</taxon>
        <taxon>Lacipirellula</taxon>
    </lineage>
</organism>
<dbReference type="AlphaFoldDB" id="A0A5K7XBC1"/>
<name>A0A5K7XBC1_9BACT</name>
<accession>A0A5K7XBC1</accession>
<reference evidence="2" key="1">
    <citation type="submission" date="2019-10" db="EMBL/GenBank/DDBJ databases">
        <title>Lacipirellula parvula gen. nov., sp. nov., representing a lineage of planctomycetes widespread in freshwater anoxic habitats, and description of the family Lacipirellulaceae.</title>
        <authorList>
            <person name="Dedysh S.N."/>
            <person name="Kulichevskaya I.S."/>
            <person name="Beletsky A.V."/>
            <person name="Rakitin A.L."/>
            <person name="Mardanov A.V."/>
            <person name="Ivanova A.A."/>
            <person name="Saltykova V.X."/>
            <person name="Rijpstra W.I.C."/>
            <person name="Sinninghe Damste J.S."/>
            <person name="Ravin N.V."/>
        </authorList>
    </citation>
    <scope>NUCLEOTIDE SEQUENCE [LARGE SCALE GENOMIC DNA]</scope>
    <source>
        <strain evidence="2">PX69</strain>
    </source>
</reference>
<keyword evidence="2" id="KW-1185">Reference proteome</keyword>
<gene>
    <name evidence="1" type="ORF">PLANPX_3692</name>
</gene>
<dbReference type="RefSeq" id="WP_152099724.1">
    <property type="nucleotide sequence ID" value="NZ_AP021861.1"/>
</dbReference>
<dbReference type="Proteomes" id="UP000326837">
    <property type="component" value="Chromosome"/>
</dbReference>
<proteinExistence type="predicted"/>
<protein>
    <recommendedName>
        <fullName evidence="3">GNAT family N-acetyltransferase</fullName>
    </recommendedName>
</protein>